<keyword evidence="2 6" id="KW-0597">Phosphoprotein</keyword>
<keyword evidence="6" id="KW-1278">Translocase</keyword>
<comment type="subunit">
    <text evidence="6">The complex is composed of six subunits: RnfA, RnfB, RnfC, RnfD, RnfE and RnfG.</text>
</comment>
<evidence type="ECO:0000313" key="9">
    <source>
        <dbReference type="Proteomes" id="UP000619761"/>
    </source>
</evidence>
<keyword evidence="5 6" id="KW-0249">Electron transport</keyword>
<dbReference type="NCBIfam" id="NF002519">
    <property type="entry name" value="PRK01908.1"/>
    <property type="match status" value="1"/>
</dbReference>
<dbReference type="PANTHER" id="PTHR36118">
    <property type="entry name" value="ION-TRANSLOCATING OXIDOREDUCTASE COMPLEX SUBUNIT G"/>
    <property type="match status" value="1"/>
</dbReference>
<sequence length="216" mass="23489">MLGSSITKNSLLLGIFALATTALLAFTAEFTKARIAKSEREAQQKALFEIVPRARHDNDILSETIEVPADAWAGLGLKSADEIHVARHADNTVAVIIPAIAPDGYSGDIRMIVGINADGTIAGVRILDHHETPGLGDKIELKKAQWILDFNGKSLQNPSASQWKVKKDGGTFDQFAGATITPRAVVNQVRKVLEFVDAHRDELFKKNSAMLEAKHE</sequence>
<dbReference type="InterPro" id="IPR010209">
    <property type="entry name" value="Ion_transpt_RnfG/RsxG"/>
</dbReference>
<reference evidence="9" key="1">
    <citation type="journal article" date="2019" name="Int. J. Syst. Evol. Microbiol.">
        <title>The Global Catalogue of Microorganisms (GCM) 10K type strain sequencing project: providing services to taxonomists for standard genome sequencing and annotation.</title>
        <authorList>
            <consortium name="The Broad Institute Genomics Platform"/>
            <consortium name="The Broad Institute Genome Sequencing Center for Infectious Disease"/>
            <person name="Wu L."/>
            <person name="Ma J."/>
        </authorList>
    </citation>
    <scope>NUCLEOTIDE SEQUENCE [LARGE SCALE GENOMIC DNA]</scope>
    <source>
        <strain evidence="9">KCTC 32239</strain>
    </source>
</reference>
<keyword evidence="4 6" id="KW-0288">FMN</keyword>
<accession>A0ABQ3AZI6</accession>
<evidence type="ECO:0000256" key="1">
    <source>
        <dbReference type="ARBA" id="ARBA00022448"/>
    </source>
</evidence>
<evidence type="ECO:0000259" key="7">
    <source>
        <dbReference type="SMART" id="SM00900"/>
    </source>
</evidence>
<feature type="domain" description="FMN-binding" evidence="7">
    <location>
        <begin position="104"/>
        <end position="196"/>
    </location>
</feature>
<dbReference type="PIRSF" id="PIRSF006091">
    <property type="entry name" value="E_trnsport_RnfG"/>
    <property type="match status" value="1"/>
</dbReference>
<evidence type="ECO:0000313" key="8">
    <source>
        <dbReference type="EMBL" id="GGY68877.1"/>
    </source>
</evidence>
<keyword evidence="6" id="KW-1003">Cell membrane</keyword>
<organism evidence="8 9">
    <name type="scientific">Cellvibrio zantedeschiae</name>
    <dbReference type="NCBI Taxonomy" id="1237077"/>
    <lineage>
        <taxon>Bacteria</taxon>
        <taxon>Pseudomonadati</taxon>
        <taxon>Pseudomonadota</taxon>
        <taxon>Gammaproteobacteria</taxon>
        <taxon>Cellvibrionales</taxon>
        <taxon>Cellvibrionaceae</taxon>
        <taxon>Cellvibrio</taxon>
    </lineage>
</organism>
<keyword evidence="6" id="KW-0812">Transmembrane</keyword>
<comment type="similarity">
    <text evidence="6">Belongs to the RnfG family.</text>
</comment>
<comment type="function">
    <text evidence="6">Part of a membrane-bound complex that couples electron transfer with translocation of ions across the membrane.</text>
</comment>
<dbReference type="PANTHER" id="PTHR36118:SF1">
    <property type="entry name" value="ION-TRANSLOCATING OXIDOREDUCTASE COMPLEX SUBUNIT G"/>
    <property type="match status" value="1"/>
</dbReference>
<proteinExistence type="inferred from homology"/>
<keyword evidence="9" id="KW-1185">Reference proteome</keyword>
<protein>
    <recommendedName>
        <fullName evidence="6">Ion-translocating oxidoreductase complex subunit G</fullName>
        <ecNumber evidence="6">7.-.-.-</ecNumber>
    </recommendedName>
    <alternativeName>
        <fullName evidence="6">Rnf electron transport complex subunit G</fullName>
    </alternativeName>
</protein>
<dbReference type="EC" id="7.-.-.-" evidence="6"/>
<keyword evidence="1 6" id="KW-0813">Transport</keyword>
<evidence type="ECO:0000256" key="6">
    <source>
        <dbReference type="HAMAP-Rule" id="MF_00479"/>
    </source>
</evidence>
<gene>
    <name evidence="6" type="primary">rnfG</name>
    <name evidence="8" type="ORF">GCM10011613_11490</name>
</gene>
<name>A0ABQ3AZI6_9GAMM</name>
<dbReference type="EMBL" id="BMYZ01000001">
    <property type="protein sequence ID" value="GGY68877.1"/>
    <property type="molecule type" value="Genomic_DNA"/>
</dbReference>
<evidence type="ECO:0000256" key="2">
    <source>
        <dbReference type="ARBA" id="ARBA00022553"/>
    </source>
</evidence>
<dbReference type="Proteomes" id="UP000619761">
    <property type="component" value="Unassembled WGS sequence"/>
</dbReference>
<dbReference type="RefSeq" id="WP_189416647.1">
    <property type="nucleotide sequence ID" value="NZ_BMYZ01000001.1"/>
</dbReference>
<dbReference type="SMART" id="SM00900">
    <property type="entry name" value="FMN_bind"/>
    <property type="match status" value="1"/>
</dbReference>
<keyword evidence="6" id="KW-0997">Cell inner membrane</keyword>
<evidence type="ECO:0000256" key="4">
    <source>
        <dbReference type="ARBA" id="ARBA00022643"/>
    </source>
</evidence>
<dbReference type="Pfam" id="PF04205">
    <property type="entry name" value="FMN_bind"/>
    <property type="match status" value="1"/>
</dbReference>
<feature type="modified residue" description="FMN phosphoryl threonine" evidence="6">
    <location>
        <position position="179"/>
    </location>
</feature>
<dbReference type="HAMAP" id="MF_00479">
    <property type="entry name" value="RsxG_RnfG"/>
    <property type="match status" value="1"/>
</dbReference>
<keyword evidence="6" id="KW-0472">Membrane</keyword>
<comment type="caution">
    <text evidence="8">The sequence shown here is derived from an EMBL/GenBank/DDBJ whole genome shotgun (WGS) entry which is preliminary data.</text>
</comment>
<comment type="cofactor">
    <cofactor evidence="6">
        <name>FMN</name>
        <dbReference type="ChEBI" id="CHEBI:58210"/>
    </cofactor>
</comment>
<keyword evidence="3 6" id="KW-0285">Flavoprotein</keyword>
<comment type="subcellular location">
    <subcellularLocation>
        <location evidence="6">Cell inner membrane</location>
        <topology evidence="6">Single-pass membrane protein</topology>
    </subcellularLocation>
</comment>
<keyword evidence="6" id="KW-1133">Transmembrane helix</keyword>
<evidence type="ECO:0000256" key="3">
    <source>
        <dbReference type="ARBA" id="ARBA00022630"/>
    </source>
</evidence>
<dbReference type="InterPro" id="IPR007329">
    <property type="entry name" value="FMN-bd"/>
</dbReference>
<dbReference type="NCBIfam" id="TIGR01947">
    <property type="entry name" value="rnfG"/>
    <property type="match status" value="1"/>
</dbReference>
<evidence type="ECO:0000256" key="5">
    <source>
        <dbReference type="ARBA" id="ARBA00022982"/>
    </source>
</evidence>